<dbReference type="PRINTS" id="PR00456">
    <property type="entry name" value="RIBOSOMALP2"/>
</dbReference>
<evidence type="ECO:0000313" key="8">
    <source>
        <dbReference type="Proteomes" id="UP001187682"/>
    </source>
</evidence>
<dbReference type="Gene3D" id="1.10.10.1410">
    <property type="match status" value="1"/>
</dbReference>
<dbReference type="GO" id="GO:0003735">
    <property type="term" value="F:structural constituent of ribosome"/>
    <property type="evidence" value="ECO:0007669"/>
    <property type="project" value="InterPro"/>
</dbReference>
<keyword evidence="8" id="KW-1185">Reference proteome</keyword>
<evidence type="ECO:0000256" key="6">
    <source>
        <dbReference type="SAM" id="MobiDB-lite"/>
    </source>
</evidence>
<dbReference type="EMBL" id="ONZQ02000010">
    <property type="protein sequence ID" value="SPO04241.1"/>
    <property type="molecule type" value="Genomic_DNA"/>
</dbReference>
<keyword evidence="5" id="KW-0687">Ribonucleoprotein</keyword>
<evidence type="ECO:0000256" key="4">
    <source>
        <dbReference type="ARBA" id="ARBA00022980"/>
    </source>
</evidence>
<gene>
    <name evidence="7" type="ORF">DNG_06924</name>
</gene>
<comment type="similarity">
    <text evidence="1">Belongs to the eukaryotic ribosomal protein P1/P2 family.</text>
</comment>
<dbReference type="InterPro" id="IPR044076">
    <property type="entry name" value="Ribosomal_P2"/>
</dbReference>
<dbReference type="AlphaFoldDB" id="A0AAE8N0S0"/>
<sequence length="110" mass="10977">MKHLAAYLLLTLGGNTSPSASDIEKVLSSVGIESDSERVEKLLSELEGKDISELVAEGSSKLASVSAGGGGAAASGGAAAGGAAAEEKAEEKAEEAEEESDDDMGFGLFD</sequence>
<dbReference type="InterPro" id="IPR027534">
    <property type="entry name" value="Ribosomal_P1/P2"/>
</dbReference>
<dbReference type="HAMAP" id="MF_01478">
    <property type="entry name" value="Ribosomal_L12_arch"/>
    <property type="match status" value="1"/>
</dbReference>
<comment type="caution">
    <text evidence="7">The sequence shown here is derived from an EMBL/GenBank/DDBJ whole genome shotgun (WGS) entry which is preliminary data.</text>
</comment>
<dbReference type="Pfam" id="PF00428">
    <property type="entry name" value="Ribosomal_60s"/>
    <property type="match status" value="1"/>
</dbReference>
<name>A0AAE8N0S0_9PEZI</name>
<reference evidence="7" key="1">
    <citation type="submission" date="2018-03" db="EMBL/GenBank/DDBJ databases">
        <authorList>
            <person name="Guldener U."/>
        </authorList>
    </citation>
    <scope>NUCLEOTIDE SEQUENCE</scope>
</reference>
<dbReference type="GO" id="GO:0002182">
    <property type="term" value="P:cytoplasmic translational elongation"/>
    <property type="evidence" value="ECO:0007669"/>
    <property type="project" value="InterPro"/>
</dbReference>
<feature type="region of interest" description="Disordered" evidence="6">
    <location>
        <begin position="63"/>
        <end position="110"/>
    </location>
</feature>
<keyword evidence="4 7" id="KW-0689">Ribosomal protein</keyword>
<evidence type="ECO:0000256" key="5">
    <source>
        <dbReference type="ARBA" id="ARBA00023274"/>
    </source>
</evidence>
<dbReference type="FunFam" id="1.10.10.1410:FF:000002">
    <property type="entry name" value="60S acidic ribosomal protein P2"/>
    <property type="match status" value="1"/>
</dbReference>
<feature type="compositionally biased region" description="Gly residues" evidence="6">
    <location>
        <begin position="67"/>
        <end position="80"/>
    </location>
</feature>
<dbReference type="PANTHER" id="PTHR21141">
    <property type="entry name" value="60S ACIDIC RIBOSOMAL PROTEIN FAMILY MEMBER"/>
    <property type="match status" value="1"/>
</dbReference>
<evidence type="ECO:0000256" key="3">
    <source>
        <dbReference type="ARBA" id="ARBA00022553"/>
    </source>
</evidence>
<protein>
    <submittedName>
        <fullName evidence="7">Probable 60S acidic ribosomal protein P2</fullName>
    </submittedName>
</protein>
<dbReference type="InterPro" id="IPR038716">
    <property type="entry name" value="P1/P2_N_sf"/>
</dbReference>
<dbReference type="Proteomes" id="UP001187682">
    <property type="component" value="Unassembled WGS sequence"/>
</dbReference>
<evidence type="ECO:0000256" key="1">
    <source>
        <dbReference type="ARBA" id="ARBA00005436"/>
    </source>
</evidence>
<keyword evidence="3" id="KW-0597">Phosphoprotein</keyword>
<accession>A0AAE8N0S0</accession>
<dbReference type="InterPro" id="IPR001859">
    <property type="entry name" value="Ribosomal_P1/P2_euk"/>
</dbReference>
<feature type="compositionally biased region" description="Acidic residues" evidence="6">
    <location>
        <begin position="92"/>
        <end position="104"/>
    </location>
</feature>
<comment type="subunit">
    <text evidence="2">P1 and P2 exist as dimers at the large ribosomal subunit.</text>
</comment>
<evidence type="ECO:0000256" key="2">
    <source>
        <dbReference type="ARBA" id="ARBA00011266"/>
    </source>
</evidence>
<evidence type="ECO:0000313" key="7">
    <source>
        <dbReference type="EMBL" id="SPO04241.1"/>
    </source>
</evidence>
<dbReference type="PANTHER" id="PTHR21141:SF5">
    <property type="entry name" value="LARGE RIBOSOMAL SUBUNIT PROTEIN P2"/>
    <property type="match status" value="1"/>
</dbReference>
<organism evidence="7 8">
    <name type="scientific">Cephalotrichum gorgonifer</name>
    <dbReference type="NCBI Taxonomy" id="2041049"/>
    <lineage>
        <taxon>Eukaryota</taxon>
        <taxon>Fungi</taxon>
        <taxon>Dikarya</taxon>
        <taxon>Ascomycota</taxon>
        <taxon>Pezizomycotina</taxon>
        <taxon>Sordariomycetes</taxon>
        <taxon>Hypocreomycetidae</taxon>
        <taxon>Microascales</taxon>
        <taxon>Microascaceae</taxon>
        <taxon>Cephalotrichum</taxon>
    </lineage>
</organism>
<dbReference type="GO" id="GO:0022625">
    <property type="term" value="C:cytosolic large ribosomal subunit"/>
    <property type="evidence" value="ECO:0007669"/>
    <property type="project" value="InterPro"/>
</dbReference>
<proteinExistence type="inferred from homology"/>
<dbReference type="CDD" id="cd05833">
    <property type="entry name" value="Ribosomal_P2"/>
    <property type="match status" value="1"/>
</dbReference>